<reference evidence="1 2" key="1">
    <citation type="submission" date="2021-04" db="EMBL/GenBank/DDBJ databases">
        <title>Paenibacillus sp. DLE-14 whole genome sequence.</title>
        <authorList>
            <person name="Ham Y.J."/>
        </authorList>
    </citation>
    <scope>NUCLEOTIDE SEQUENCE [LARGE SCALE GENOMIC DNA]</scope>
    <source>
        <strain evidence="1 2">DLE-14</strain>
    </source>
</reference>
<gene>
    <name evidence="1" type="ORF">I8J30_24400</name>
</gene>
<dbReference type="InterPro" id="IPR008929">
    <property type="entry name" value="Chondroitin_lyas"/>
</dbReference>
<dbReference type="SUPFAM" id="SSF48230">
    <property type="entry name" value="Chondroitin AC/alginate lyase"/>
    <property type="match status" value="1"/>
</dbReference>
<protein>
    <submittedName>
        <fullName evidence="1">Heparinase II/III family protein</fullName>
    </submittedName>
</protein>
<dbReference type="Gene3D" id="1.50.10.100">
    <property type="entry name" value="Chondroitin AC/alginate lyase"/>
    <property type="match status" value="1"/>
</dbReference>
<keyword evidence="2" id="KW-1185">Reference proteome</keyword>
<dbReference type="EMBL" id="JAGKSP010000013">
    <property type="protein sequence ID" value="MBP3965866.1"/>
    <property type="molecule type" value="Genomic_DNA"/>
</dbReference>
<dbReference type="RefSeq" id="WP_210662602.1">
    <property type="nucleotide sequence ID" value="NZ_JAGKSP010000013.1"/>
</dbReference>
<accession>A0ABS5CJ34</accession>
<proteinExistence type="predicted"/>
<comment type="caution">
    <text evidence="1">The sequence shown here is derived from an EMBL/GenBank/DDBJ whole genome shotgun (WGS) entry which is preliminary data.</text>
</comment>
<organism evidence="1 2">
    <name type="scientific">Paenibacillus lignilyticus</name>
    <dbReference type="NCBI Taxonomy" id="1172615"/>
    <lineage>
        <taxon>Bacteria</taxon>
        <taxon>Bacillati</taxon>
        <taxon>Bacillota</taxon>
        <taxon>Bacilli</taxon>
        <taxon>Bacillales</taxon>
        <taxon>Paenibacillaceae</taxon>
        <taxon>Paenibacillus</taxon>
    </lineage>
</organism>
<evidence type="ECO:0000313" key="2">
    <source>
        <dbReference type="Proteomes" id="UP000673394"/>
    </source>
</evidence>
<dbReference type="Proteomes" id="UP000673394">
    <property type="component" value="Unassembled WGS sequence"/>
</dbReference>
<dbReference type="Gene3D" id="2.70.98.70">
    <property type="match status" value="1"/>
</dbReference>
<name>A0ABS5CJ34_9BACL</name>
<evidence type="ECO:0000313" key="1">
    <source>
        <dbReference type="EMBL" id="MBP3965866.1"/>
    </source>
</evidence>
<sequence length="618" mass="71180">MLSTLTFRQLKLALEQSREENNSLFEEAASPDRWLQIRDDKHYATFWEGLEEQAAQLLENPAASPPFSDFILFGDTGDRSKYQDQRSRVFAGLHVFGLLAMTDDRPEWTKGLENAIWSICNEYTWVLPAHVGLYVNEYPHGIWDQPAPPRETVDLDSATAGLALAEVIHRLGDRLHPWVVVRAKAEIERRIFQVYFNDPVPQNWELKTNNWPAVCASSIGAAAIYMIEDSEKLAGMLWRVIGVLRQYLSGFDEQGATPEGPVYWQFGFSHLVYFAELLRERTAGRITLLDEPKIERVSQFPQFCLFSNGKVLNFSDAFEDVRFHTGLIHRLRRYFPSLSLPPEQYRMSDIQALWTGAARHMLWSLDQTNGEDRIEPDLQDRVQERIFTGNQWVISKVRQPEGHFAAFAAKGGYNEEPHNHNDLGHFILHVDGTTVLADIGIGVYTRQYFEPELRYQTVQAGSHGHSVPIVDGRTQSFGRKYKAQLLNSEATEDEVLFALDLTEAYECPSLKRLTREFEWRRPANQSPQLILTDKAEFHETPASYQEIFICGVEPEQAESRITIGRVELAYDPNDWDMEVEEQLSVSHYGDVKRFYRLLLNRRTLSASFECNFRFEIKS</sequence>